<dbReference type="EMBL" id="JBBNAG010000007">
    <property type="protein sequence ID" value="KAK9119372.1"/>
    <property type="molecule type" value="Genomic_DNA"/>
</dbReference>
<name>A0AAP0IRF8_9MAGN</name>
<evidence type="ECO:0000313" key="3">
    <source>
        <dbReference type="Proteomes" id="UP001419268"/>
    </source>
</evidence>
<reference evidence="2 3" key="1">
    <citation type="submission" date="2024-01" db="EMBL/GenBank/DDBJ databases">
        <title>Genome assemblies of Stephania.</title>
        <authorList>
            <person name="Yang L."/>
        </authorList>
    </citation>
    <scope>NUCLEOTIDE SEQUENCE [LARGE SCALE GENOMIC DNA]</scope>
    <source>
        <strain evidence="2">JXDWG</strain>
        <tissue evidence="2">Leaf</tissue>
    </source>
</reference>
<dbReference type="Pfam" id="PF23622">
    <property type="entry name" value="LRR_At1g61320_AtMIF1"/>
    <property type="match status" value="1"/>
</dbReference>
<evidence type="ECO:0000259" key="1">
    <source>
        <dbReference type="Pfam" id="PF23622"/>
    </source>
</evidence>
<proteinExistence type="predicted"/>
<feature type="domain" description="At1g61320/AtMIF1 LRR" evidence="1">
    <location>
        <begin position="132"/>
        <end position="518"/>
    </location>
</feature>
<dbReference type="Gene3D" id="3.80.10.10">
    <property type="entry name" value="Ribonuclease Inhibitor"/>
    <property type="match status" value="2"/>
</dbReference>
<gene>
    <name evidence="2" type="ORF">Scep_017465</name>
</gene>
<dbReference type="AlphaFoldDB" id="A0AAP0IRF8"/>
<dbReference type="InterPro" id="IPR055357">
    <property type="entry name" value="LRR_At1g61320_AtMIF1"/>
</dbReference>
<comment type="caution">
    <text evidence="2">The sequence shown here is derived from an EMBL/GenBank/DDBJ whole genome shotgun (WGS) entry which is preliminary data.</text>
</comment>
<accession>A0AAP0IRF8</accession>
<dbReference type="InterPro" id="IPR053772">
    <property type="entry name" value="At1g61320/At1g61330-like"/>
</dbReference>
<organism evidence="2 3">
    <name type="scientific">Stephania cephalantha</name>
    <dbReference type="NCBI Taxonomy" id="152367"/>
    <lineage>
        <taxon>Eukaryota</taxon>
        <taxon>Viridiplantae</taxon>
        <taxon>Streptophyta</taxon>
        <taxon>Embryophyta</taxon>
        <taxon>Tracheophyta</taxon>
        <taxon>Spermatophyta</taxon>
        <taxon>Magnoliopsida</taxon>
        <taxon>Ranunculales</taxon>
        <taxon>Menispermaceae</taxon>
        <taxon>Menispermoideae</taxon>
        <taxon>Cissampelideae</taxon>
        <taxon>Stephania</taxon>
    </lineage>
</organism>
<sequence length="518" mass="60281">MPVLVHNMEWKIIKMAMTEEDRISQLPDHILTSMLSSLSIRQAVGTSILSSRWRDLWIRSISTIDFHPDNLLDAREYDEELVNRVGKVQMLIISCKRLLNFILSGNQFLRQLPVDHKISKFRVNYPFRRNRYGLILDQWIHFAISRGVEELDVDLLSEGYFDYAGEHGDHVEAYDFPCDGVVPYSTTSDASNVVLPSLKRLRLNGCIFSQNNLSNFFYFTSLEAIDLQHIDFQSGATVETLLPHCPNLKWLSFYECTHIFHIHIRRPLTTRLKYLSVKSCFDVNEIEIDGVELATFEYSGNLPTFSFKEVPLLLNVYFCILFGTSVGDGTVLSLPKLPETLPQLEKLLLRCCCDIEVEELPERLPTFRNLKHLAVIEIKVLPRNLMWIAQVLKASPLLQNLELHLDSYDYQEEPKEIERPPRVPLNHLKEVVISGARGYLSEIELAIYVLNNAVILERMTIDPYWRYYLGDGKWQYEDPQHEDLWTRARRDKWAKIGRQRVLDYLQQEVPPDVELIVL</sequence>
<protein>
    <recommendedName>
        <fullName evidence="1">At1g61320/AtMIF1 LRR domain-containing protein</fullName>
    </recommendedName>
</protein>
<dbReference type="PANTHER" id="PTHR34145">
    <property type="entry name" value="OS02G0105600 PROTEIN"/>
    <property type="match status" value="1"/>
</dbReference>
<dbReference type="InterPro" id="IPR036047">
    <property type="entry name" value="F-box-like_dom_sf"/>
</dbReference>
<keyword evidence="3" id="KW-1185">Reference proteome</keyword>
<dbReference type="SUPFAM" id="SSF52047">
    <property type="entry name" value="RNI-like"/>
    <property type="match status" value="1"/>
</dbReference>
<dbReference type="SUPFAM" id="SSF81383">
    <property type="entry name" value="F-box domain"/>
    <property type="match status" value="1"/>
</dbReference>
<dbReference type="InterPro" id="IPR032675">
    <property type="entry name" value="LRR_dom_sf"/>
</dbReference>
<dbReference type="PANTHER" id="PTHR34145:SF28">
    <property type="entry name" value="F-BOX DOMAIN-CONTAINING PROTEIN"/>
    <property type="match status" value="1"/>
</dbReference>
<dbReference type="Proteomes" id="UP001419268">
    <property type="component" value="Unassembled WGS sequence"/>
</dbReference>
<evidence type="ECO:0000313" key="2">
    <source>
        <dbReference type="EMBL" id="KAK9119372.1"/>
    </source>
</evidence>